<dbReference type="EMBL" id="CP134500">
    <property type="protein sequence ID" value="WNF29954.1"/>
    <property type="molecule type" value="Genomic_DNA"/>
</dbReference>
<evidence type="ECO:0000313" key="11">
    <source>
        <dbReference type="Proteomes" id="UP001303236"/>
    </source>
</evidence>
<gene>
    <name evidence="10" type="primary">eccE</name>
    <name evidence="10" type="ORF">RI138_25700</name>
</gene>
<dbReference type="Proteomes" id="UP001303236">
    <property type="component" value="Chromosome"/>
</dbReference>
<keyword evidence="6 8" id="KW-0472">Membrane</keyword>
<feature type="region of interest" description="Disordered" evidence="7">
    <location>
        <begin position="1"/>
        <end position="52"/>
    </location>
</feature>
<reference evidence="10 11" key="1">
    <citation type="submission" date="2023-09" db="EMBL/GenBank/DDBJ databases">
        <title>Genome completion map analysis of the actinomycetes C11-1.</title>
        <authorList>
            <person name="Qin P."/>
            <person name="Guan P."/>
        </authorList>
    </citation>
    <scope>NUCLEOTIDE SEQUENCE [LARGE SCALE GENOMIC DNA]</scope>
    <source>
        <strain evidence="10 11">C11-1</strain>
    </source>
</reference>
<feature type="domain" description="Type VII secretion system protein EccE" evidence="9">
    <location>
        <begin position="244"/>
        <end position="353"/>
    </location>
</feature>
<evidence type="ECO:0000256" key="6">
    <source>
        <dbReference type="ARBA" id="ARBA00023136"/>
    </source>
</evidence>
<keyword evidence="4 8" id="KW-0812">Transmembrane</keyword>
<evidence type="ECO:0000256" key="5">
    <source>
        <dbReference type="ARBA" id="ARBA00022989"/>
    </source>
</evidence>
<evidence type="ECO:0000256" key="7">
    <source>
        <dbReference type="SAM" id="MobiDB-lite"/>
    </source>
</evidence>
<comment type="subcellular location">
    <subcellularLocation>
        <location evidence="1">Cell membrane</location>
    </subcellularLocation>
</comment>
<evidence type="ECO:0000256" key="4">
    <source>
        <dbReference type="ARBA" id="ARBA00022692"/>
    </source>
</evidence>
<evidence type="ECO:0000259" key="9">
    <source>
        <dbReference type="Pfam" id="PF11203"/>
    </source>
</evidence>
<feature type="compositionally biased region" description="Basic and acidic residues" evidence="7">
    <location>
        <begin position="1"/>
        <end position="10"/>
    </location>
</feature>
<keyword evidence="11" id="KW-1185">Reference proteome</keyword>
<evidence type="ECO:0000313" key="10">
    <source>
        <dbReference type="EMBL" id="WNF29954.1"/>
    </source>
</evidence>
<organism evidence="10 11">
    <name type="scientific">Streptomyces durocortorensis</name>
    <dbReference type="NCBI Taxonomy" id="2811104"/>
    <lineage>
        <taxon>Bacteria</taxon>
        <taxon>Bacillati</taxon>
        <taxon>Actinomycetota</taxon>
        <taxon>Actinomycetes</taxon>
        <taxon>Kitasatosporales</taxon>
        <taxon>Streptomycetaceae</taxon>
        <taxon>Streptomyces</taxon>
    </lineage>
</organism>
<keyword evidence="3" id="KW-1003">Cell membrane</keyword>
<name>A0ABY9W3A8_9ACTN</name>
<dbReference type="NCBIfam" id="TIGR03923">
    <property type="entry name" value="T7SS_EccE"/>
    <property type="match status" value="1"/>
</dbReference>
<sequence length="451" mass="47546">MGAATRERAGRASRRASGSSRRQRRNEPSPTPAAPPSAAPAQNAPAATTLRSISRTGRVRPVLRQLVIIEAALGVAAVGAALGGAWLVPALVLVCLLFALAVVRRRGRALQDWLSTALALRARRRAAAAPPSDGEPMLAPVAENVPGFGPQVHVDRAHRTVGMLGDGTFLTAVVRVQASGESLRPAFGARSLPLSLLGDALQVDDIVLESAQLVQQVRCAPAPHLPRQSVARLSYAPLQDQTGAPALRLTWVAVKLDPELCREAIEARGGGMDGAQRCLVRVADHVASRITGAGFRAAVLDQDELNSAVATSACANPILSGRAGRPDAAPQRRTTETSRVWRCDDRWHTTYAVDRWPELGRGATPLPQLVALLTSVPAYATTFSLTVRRGARQGSTSVAGHVRVTGGSDTELVSVRRTLEQAARHAKVGLARLDREQLPGALATLPLGGAQ</sequence>
<feature type="transmembrane region" description="Helical" evidence="8">
    <location>
        <begin position="62"/>
        <end position="80"/>
    </location>
</feature>
<comment type="similarity">
    <text evidence="2">Belongs to the EccE family.</text>
</comment>
<feature type="compositionally biased region" description="Low complexity" evidence="7">
    <location>
        <begin position="39"/>
        <end position="49"/>
    </location>
</feature>
<dbReference type="Pfam" id="PF11203">
    <property type="entry name" value="EccE"/>
    <property type="match status" value="1"/>
</dbReference>
<evidence type="ECO:0000256" key="2">
    <source>
        <dbReference type="ARBA" id="ARBA00007759"/>
    </source>
</evidence>
<dbReference type="InterPro" id="IPR021368">
    <property type="entry name" value="T7SS_EccE"/>
</dbReference>
<protein>
    <submittedName>
        <fullName evidence="10">Type VII secretion protein EccE</fullName>
    </submittedName>
</protein>
<feature type="compositionally biased region" description="Pro residues" evidence="7">
    <location>
        <begin position="29"/>
        <end position="38"/>
    </location>
</feature>
<evidence type="ECO:0000256" key="1">
    <source>
        <dbReference type="ARBA" id="ARBA00004236"/>
    </source>
</evidence>
<evidence type="ECO:0000256" key="3">
    <source>
        <dbReference type="ARBA" id="ARBA00022475"/>
    </source>
</evidence>
<evidence type="ECO:0000256" key="8">
    <source>
        <dbReference type="SAM" id="Phobius"/>
    </source>
</evidence>
<dbReference type="InterPro" id="IPR050051">
    <property type="entry name" value="EccE_dom"/>
</dbReference>
<proteinExistence type="inferred from homology"/>
<accession>A0ABY9W3A8</accession>
<keyword evidence="5 8" id="KW-1133">Transmembrane helix</keyword>